<evidence type="ECO:0000313" key="1">
    <source>
        <dbReference type="EMBL" id="SFE77462.1"/>
    </source>
</evidence>
<protein>
    <submittedName>
        <fullName evidence="1">Mycolic acid cyclopropane synthetase</fullName>
    </submittedName>
</protein>
<organism evidence="1 2">
    <name type="scientific">Thermoflexibacter ruber</name>
    <dbReference type="NCBI Taxonomy" id="1003"/>
    <lineage>
        <taxon>Bacteria</taxon>
        <taxon>Pseudomonadati</taxon>
        <taxon>Bacteroidota</taxon>
        <taxon>Cytophagia</taxon>
        <taxon>Cytophagales</taxon>
        <taxon>Thermoflexibacteraceae</taxon>
        <taxon>Thermoflexibacter</taxon>
    </lineage>
</organism>
<evidence type="ECO:0000313" key="2">
    <source>
        <dbReference type="Proteomes" id="UP000199513"/>
    </source>
</evidence>
<sequence length="274" mass="31944">MFKVEQLRWATVEELMRFHDEKIPFSDWGIKGHNRPFILKNCHFQQGMKVVEVGGAYSDLPQYIAQNYDCEVHVIDDFGVESGEPLWNRWGSREELMQKNPNVKYIFERVGNIHNPNIPLDYYDVIFSVSTLEHIPPTAMYDVFTHMGKMLKKGGIMVHCIDLQIPLKLHKTHNLKGLLLGTVGYYLYFTFATPFATVKKPQLKTLRGWRSFLKKTFKNEVSFQGVKVDDAWTSTVNTDIVVEPMEIVYSIYPPKNETKLYRRNGTFVLIMRKV</sequence>
<gene>
    <name evidence="1" type="ORF">SAMN04488541_1006136</name>
</gene>
<dbReference type="CDD" id="cd02440">
    <property type="entry name" value="AdoMet_MTases"/>
    <property type="match status" value="1"/>
</dbReference>
<dbReference type="AlphaFoldDB" id="A0A1I2DA94"/>
<keyword evidence="2" id="KW-1185">Reference proteome</keyword>
<name>A0A1I2DA94_9BACT</name>
<proteinExistence type="predicted"/>
<dbReference type="Gene3D" id="3.40.50.150">
    <property type="entry name" value="Vaccinia Virus protein VP39"/>
    <property type="match status" value="1"/>
</dbReference>
<dbReference type="RefSeq" id="WP_091541197.1">
    <property type="nucleotide sequence ID" value="NZ_FONY01000006.1"/>
</dbReference>
<dbReference type="OrthoDB" id="905020at2"/>
<dbReference type="EMBL" id="FONY01000006">
    <property type="protein sequence ID" value="SFE77462.1"/>
    <property type="molecule type" value="Genomic_DNA"/>
</dbReference>
<reference evidence="1 2" key="1">
    <citation type="submission" date="2016-10" db="EMBL/GenBank/DDBJ databases">
        <authorList>
            <person name="de Groot N.N."/>
        </authorList>
    </citation>
    <scope>NUCLEOTIDE SEQUENCE [LARGE SCALE GENOMIC DNA]</scope>
    <source>
        <strain>GEY</strain>
        <strain evidence="2">DSM 9560</strain>
    </source>
</reference>
<accession>A0A1I2DA94</accession>
<dbReference type="InterPro" id="IPR029063">
    <property type="entry name" value="SAM-dependent_MTases_sf"/>
</dbReference>
<dbReference type="Proteomes" id="UP000199513">
    <property type="component" value="Unassembled WGS sequence"/>
</dbReference>
<dbReference type="SUPFAM" id="SSF53335">
    <property type="entry name" value="S-adenosyl-L-methionine-dependent methyltransferases"/>
    <property type="match status" value="1"/>
</dbReference>